<evidence type="ECO:0000313" key="3">
    <source>
        <dbReference type="Proteomes" id="UP000234275"/>
    </source>
</evidence>
<dbReference type="Proteomes" id="UP000234275">
    <property type="component" value="Unassembled WGS sequence"/>
</dbReference>
<gene>
    <name evidence="2" type="ORF">P170DRAFT_155167</name>
</gene>
<proteinExistence type="predicted"/>
<dbReference type="VEuPathDB" id="FungiDB:P170DRAFT_155167"/>
<dbReference type="RefSeq" id="XP_024706147.1">
    <property type="nucleotide sequence ID" value="XM_024842540.1"/>
</dbReference>
<dbReference type="EMBL" id="MSFO01000003">
    <property type="protein sequence ID" value="PLB50845.1"/>
    <property type="molecule type" value="Genomic_DNA"/>
</dbReference>
<keyword evidence="3" id="KW-1185">Reference proteome</keyword>
<organism evidence="2 3">
    <name type="scientific">Aspergillus steynii IBT 23096</name>
    <dbReference type="NCBI Taxonomy" id="1392250"/>
    <lineage>
        <taxon>Eukaryota</taxon>
        <taxon>Fungi</taxon>
        <taxon>Dikarya</taxon>
        <taxon>Ascomycota</taxon>
        <taxon>Pezizomycotina</taxon>
        <taxon>Eurotiomycetes</taxon>
        <taxon>Eurotiomycetidae</taxon>
        <taxon>Eurotiales</taxon>
        <taxon>Aspergillaceae</taxon>
        <taxon>Aspergillus</taxon>
        <taxon>Aspergillus subgen. Circumdati</taxon>
    </lineage>
</organism>
<feature type="region of interest" description="Disordered" evidence="1">
    <location>
        <begin position="82"/>
        <end position="107"/>
    </location>
</feature>
<dbReference type="AlphaFoldDB" id="A0A2I2GD90"/>
<reference evidence="2 3" key="1">
    <citation type="submission" date="2016-12" db="EMBL/GenBank/DDBJ databases">
        <title>The genomes of Aspergillus section Nigri reveals drivers in fungal speciation.</title>
        <authorList>
            <consortium name="DOE Joint Genome Institute"/>
            <person name="Vesth T.C."/>
            <person name="Nybo J."/>
            <person name="Theobald S."/>
            <person name="Brandl J."/>
            <person name="Frisvad J.C."/>
            <person name="Nielsen K.F."/>
            <person name="Lyhne E.K."/>
            <person name="Kogle M.E."/>
            <person name="Kuo A."/>
            <person name="Riley R."/>
            <person name="Clum A."/>
            <person name="Nolan M."/>
            <person name="Lipzen A."/>
            <person name="Salamov A."/>
            <person name="Henrissat B."/>
            <person name="Wiebenga A."/>
            <person name="De Vries R.P."/>
            <person name="Grigoriev I.V."/>
            <person name="Mortensen U.H."/>
            <person name="Andersen M.R."/>
            <person name="Baker S.E."/>
        </authorList>
    </citation>
    <scope>NUCLEOTIDE SEQUENCE [LARGE SCALE GENOMIC DNA]</scope>
    <source>
        <strain evidence="2 3">IBT 23096</strain>
    </source>
</reference>
<protein>
    <submittedName>
        <fullName evidence="2">Uncharacterized protein</fullName>
    </submittedName>
</protein>
<feature type="compositionally biased region" description="Low complexity" evidence="1">
    <location>
        <begin position="98"/>
        <end position="107"/>
    </location>
</feature>
<dbReference type="GeneID" id="36550237"/>
<name>A0A2I2GD90_9EURO</name>
<sequence>MTVSIFTPTRTGTDIPTPETKTIKTCESLSPVDACSLTVTTTVTTITPSSILEGLETVSPSTTTTTTSESTTSVPATITAVPSMPTTSQEPVRLTQAPPTTTVPTVTTTDPAPIITVITLPTTLITLRKYPCTPSFNIWRDPQWLCYCPKTTSSSSTTLFVPGITNNLCRYTTIPDPAPSMSISYIPKNFSNDD</sequence>
<evidence type="ECO:0000256" key="1">
    <source>
        <dbReference type="SAM" id="MobiDB-lite"/>
    </source>
</evidence>
<evidence type="ECO:0000313" key="2">
    <source>
        <dbReference type="EMBL" id="PLB50845.1"/>
    </source>
</evidence>
<comment type="caution">
    <text evidence="2">The sequence shown here is derived from an EMBL/GenBank/DDBJ whole genome shotgun (WGS) entry which is preliminary data.</text>
</comment>
<accession>A0A2I2GD90</accession>